<dbReference type="InterPro" id="IPR002970">
    <property type="entry name" value="Tick_his-bd"/>
</dbReference>
<dbReference type="EMBL" id="GIFC01012429">
    <property type="protein sequence ID" value="MXU94512.1"/>
    <property type="molecule type" value="Transcribed_RNA"/>
</dbReference>
<evidence type="ECO:0000313" key="1">
    <source>
        <dbReference type="EMBL" id="MXU94512.1"/>
    </source>
</evidence>
<dbReference type="Gene3D" id="2.40.128.20">
    <property type="match status" value="1"/>
</dbReference>
<dbReference type="GO" id="GO:0030682">
    <property type="term" value="P:symbiont-mediated perturbation of host defenses"/>
    <property type="evidence" value="ECO:0007669"/>
    <property type="project" value="InterPro"/>
</dbReference>
<dbReference type="InterPro" id="IPR012674">
    <property type="entry name" value="Calycin"/>
</dbReference>
<dbReference type="SUPFAM" id="SSF50814">
    <property type="entry name" value="Lipocalins"/>
    <property type="match status" value="1"/>
</dbReference>
<sequence>MKTTRFPKTLGALNTKRSLGFLRLLAVLKRESKKPFHKAPPMTRHLMKEINYFKDTKISRSFIAQTFNPHTVDGHKDKYKARAQLYRNGRFYDTRVIFTDRKRCTILRTPEYHNLCELFTAGPYTKGSLNNYCFFIYNMYCKEPAKTFTKLGDCWPPARQPNPQQ</sequence>
<protein>
    <submittedName>
        <fullName evidence="1">Putative salivary lipocalin lipocalin</fullName>
    </submittedName>
</protein>
<dbReference type="AlphaFoldDB" id="A0A6B0UXX1"/>
<dbReference type="GO" id="GO:0043176">
    <property type="term" value="F:amine binding"/>
    <property type="evidence" value="ECO:0007669"/>
    <property type="project" value="InterPro"/>
</dbReference>
<name>A0A6B0UXX1_IXORI</name>
<proteinExistence type="predicted"/>
<dbReference type="Pfam" id="PF02098">
    <property type="entry name" value="His_binding"/>
    <property type="match status" value="1"/>
</dbReference>
<reference evidence="1" key="1">
    <citation type="submission" date="2019-12" db="EMBL/GenBank/DDBJ databases">
        <title>An insight into the sialome of adult female Ixodes ricinus ticks feeding for 6 days.</title>
        <authorList>
            <person name="Perner J."/>
            <person name="Ribeiro J.M.C."/>
        </authorList>
    </citation>
    <scope>NUCLEOTIDE SEQUENCE</scope>
    <source>
        <strain evidence="1">Semi-engorged</strain>
        <tissue evidence="1">Salivary glands</tissue>
    </source>
</reference>
<organism evidence="1">
    <name type="scientific">Ixodes ricinus</name>
    <name type="common">Common tick</name>
    <name type="synonym">Acarus ricinus</name>
    <dbReference type="NCBI Taxonomy" id="34613"/>
    <lineage>
        <taxon>Eukaryota</taxon>
        <taxon>Metazoa</taxon>
        <taxon>Ecdysozoa</taxon>
        <taxon>Arthropoda</taxon>
        <taxon>Chelicerata</taxon>
        <taxon>Arachnida</taxon>
        <taxon>Acari</taxon>
        <taxon>Parasitiformes</taxon>
        <taxon>Ixodida</taxon>
        <taxon>Ixodoidea</taxon>
        <taxon>Ixodidae</taxon>
        <taxon>Ixodinae</taxon>
        <taxon>Ixodes</taxon>
    </lineage>
</organism>
<accession>A0A6B0UXX1</accession>